<dbReference type="EMBL" id="BK015922">
    <property type="protein sequence ID" value="DAF85276.1"/>
    <property type="molecule type" value="Genomic_DNA"/>
</dbReference>
<evidence type="ECO:0000313" key="7">
    <source>
        <dbReference type="EMBL" id="DAF85276.1"/>
    </source>
</evidence>
<evidence type="ECO:0000259" key="6">
    <source>
        <dbReference type="Pfam" id="PF01555"/>
    </source>
</evidence>
<keyword evidence="3" id="KW-0808">Transferase</keyword>
<reference evidence="7" key="1">
    <citation type="journal article" date="2021" name="Proc. Natl. Acad. Sci. U.S.A.">
        <title>A Catalog of Tens of Thousands of Viruses from Human Metagenomes Reveals Hidden Associations with Chronic Diseases.</title>
        <authorList>
            <person name="Tisza M.J."/>
            <person name="Buck C.B."/>
        </authorList>
    </citation>
    <scope>NUCLEOTIDE SEQUENCE</scope>
    <source>
        <strain evidence="7">Ct8aS59</strain>
    </source>
</reference>
<dbReference type="GO" id="GO:0003677">
    <property type="term" value="F:DNA binding"/>
    <property type="evidence" value="ECO:0007669"/>
    <property type="project" value="InterPro"/>
</dbReference>
<dbReference type="SUPFAM" id="SSF110849">
    <property type="entry name" value="ParB/Sulfiredoxin"/>
    <property type="match status" value="1"/>
</dbReference>
<evidence type="ECO:0000256" key="4">
    <source>
        <dbReference type="ARBA" id="ARBA00022691"/>
    </source>
</evidence>
<dbReference type="Pfam" id="PF01555">
    <property type="entry name" value="N6_N4_Mtase"/>
    <property type="match status" value="1"/>
</dbReference>
<dbReference type="Gene3D" id="3.90.1530.10">
    <property type="entry name" value="Conserved hypothetical protein from pyrococcus furiosus pfu- 392566-001, ParB domain"/>
    <property type="match status" value="1"/>
</dbReference>
<evidence type="ECO:0000256" key="2">
    <source>
        <dbReference type="ARBA" id="ARBA00022603"/>
    </source>
</evidence>
<feature type="domain" description="DNA methylase N-4/N-6" evidence="6">
    <location>
        <begin position="195"/>
        <end position="418"/>
    </location>
</feature>
<dbReference type="InterPro" id="IPR002052">
    <property type="entry name" value="DNA_methylase_N6_adenine_CS"/>
</dbReference>
<dbReference type="GO" id="GO:0032259">
    <property type="term" value="P:methylation"/>
    <property type="evidence" value="ECO:0007669"/>
    <property type="project" value="UniProtKB-KW"/>
</dbReference>
<dbReference type="PANTHER" id="PTHR13370">
    <property type="entry name" value="RNA METHYLASE-RELATED"/>
    <property type="match status" value="1"/>
</dbReference>
<dbReference type="PANTHER" id="PTHR13370:SF3">
    <property type="entry name" value="TRNA (GUANINE(10)-N2)-METHYLTRANSFERASE HOMOLOG"/>
    <property type="match status" value="1"/>
</dbReference>
<organism evidence="7">
    <name type="scientific">Siphoviridae sp. ct8aS59</name>
    <dbReference type="NCBI Taxonomy" id="2825365"/>
    <lineage>
        <taxon>Viruses</taxon>
        <taxon>Duplodnaviria</taxon>
        <taxon>Heunggongvirae</taxon>
        <taxon>Uroviricota</taxon>
        <taxon>Caudoviricetes</taxon>
    </lineage>
</organism>
<protein>
    <submittedName>
        <fullName evidence="7">Adenine specific DNA methyltransferase</fullName>
    </submittedName>
</protein>
<name>A0A8S5TST6_9CAUD</name>
<sequence length="438" mass="48841">MRITCDTKDTLPLSALTEFQGGLKKRTDDDIKKIEKSIHDYGFATPFFVWKNGGKNKVLDGHGRLQALKHMAAQGEEIPALPVVYIDCPNEAAAKNLLLRICSTYGEMTAESVKDFLDGLEINLEEIKLPDGLLDLSAVLQNDDTKNDDDAPAAREDEPAQSKAGEIYELGEHRLICGDSTDEATLARLMGGAKVDLILTDPPYNVDYTGKTKESLKIDNDKKSDAEFKQFLATAYKAMFSVAKAGAAYYIFYAQVNSDTFINALKEAGYKPHQYLVWVKNVFTLSHNDYKWKHEPIMYGWKDGGSHSFYGALNESTAIDQRKDLDKMSKQELIEELKRIERATPQDVIYEKKPPKNAEHPTMKPVEILARLIKNSTKSEDIVLDPFGGSGSTLIAAAKTGRTARLCEIDPHYCDVIRKRWTAWAKENGYAVGTGGLE</sequence>
<dbReference type="InterPro" id="IPR029063">
    <property type="entry name" value="SAM-dependent_MTases_sf"/>
</dbReference>
<dbReference type="SUPFAM" id="SSF53335">
    <property type="entry name" value="S-adenosyl-L-methionine-dependent methyltransferases"/>
    <property type="match status" value="1"/>
</dbReference>
<accession>A0A8S5TST6</accession>
<dbReference type="InterPro" id="IPR002295">
    <property type="entry name" value="N4/N6-MTase_EcoPI_Mod-like"/>
</dbReference>
<dbReference type="PIRSF" id="PIRSF036758">
    <property type="entry name" value="Aden_M_ParB"/>
    <property type="match status" value="1"/>
</dbReference>
<dbReference type="InterPro" id="IPR002941">
    <property type="entry name" value="DNA_methylase_N4/N6"/>
</dbReference>
<dbReference type="InterPro" id="IPR036086">
    <property type="entry name" value="ParB/Sulfiredoxin_sf"/>
</dbReference>
<dbReference type="PRINTS" id="PR00506">
    <property type="entry name" value="D21N6MTFRASE"/>
</dbReference>
<feature type="region of interest" description="Disordered" evidence="5">
    <location>
        <begin position="144"/>
        <end position="163"/>
    </location>
</feature>
<feature type="compositionally biased region" description="Basic and acidic residues" evidence="5">
    <location>
        <begin position="144"/>
        <end position="160"/>
    </location>
</feature>
<keyword evidence="4" id="KW-0949">S-adenosyl-L-methionine</keyword>
<dbReference type="GO" id="GO:0008170">
    <property type="term" value="F:N-methyltransferase activity"/>
    <property type="evidence" value="ECO:0007669"/>
    <property type="project" value="InterPro"/>
</dbReference>
<evidence type="ECO:0000256" key="5">
    <source>
        <dbReference type="SAM" id="MobiDB-lite"/>
    </source>
</evidence>
<proteinExistence type="inferred from homology"/>
<evidence type="ECO:0000256" key="3">
    <source>
        <dbReference type="ARBA" id="ARBA00022679"/>
    </source>
</evidence>
<dbReference type="InterPro" id="IPR015840">
    <property type="entry name" value="DNA_MeTrfase_ParB"/>
</dbReference>
<comment type="similarity">
    <text evidence="1">Belongs to the N(4)/N(6)-methyltransferase family.</text>
</comment>
<dbReference type="PROSITE" id="PS00092">
    <property type="entry name" value="N6_MTASE"/>
    <property type="match status" value="1"/>
</dbReference>
<keyword evidence="2 7" id="KW-0489">Methyltransferase</keyword>
<dbReference type="Gene3D" id="3.40.50.150">
    <property type="entry name" value="Vaccinia Virus protein VP39"/>
    <property type="match status" value="1"/>
</dbReference>
<evidence type="ECO:0000256" key="1">
    <source>
        <dbReference type="ARBA" id="ARBA00006594"/>
    </source>
</evidence>